<dbReference type="AlphaFoldDB" id="A0ABD5I254"/>
<evidence type="ECO:0000313" key="2">
    <source>
        <dbReference type="Proteomes" id="UP001272716"/>
    </source>
</evidence>
<evidence type="ECO:0000313" key="1">
    <source>
        <dbReference type="EMBL" id="MDW9211290.1"/>
    </source>
</evidence>
<dbReference type="Proteomes" id="UP001272716">
    <property type="component" value="Unassembled WGS sequence"/>
</dbReference>
<gene>
    <name evidence="1" type="ORF">BTTOUR_21355</name>
</gene>
<reference evidence="1 2" key="1">
    <citation type="submission" date="2023-10" db="EMBL/GenBank/DDBJ databases">
        <title>Draft Genome Sequence of Bacillus thuringiensis serovar. toumanoffi 4059: Identification of a Novel Cry Protein Candidate.</title>
        <authorList>
            <person name="Murdoch R.W."/>
            <person name="Gemler B."/>
            <person name="Heater B.S."/>
        </authorList>
    </citation>
    <scope>NUCLEOTIDE SEQUENCE [LARGE SCALE GENOMIC DNA]</scope>
    <source>
        <strain evidence="1 2">4059</strain>
    </source>
</reference>
<sequence>MIESHQLIVTIPCDVTIEQLEPDEKTSKDNYDVYMYESTWKRSNAGELFRHYSLIGRKSNE</sequence>
<name>A0ABD5I254_BACTU</name>
<organism evidence="1 2">
    <name type="scientific">Bacillus thuringiensis serovar toumanoffi</name>
    <dbReference type="NCBI Taxonomy" id="180862"/>
    <lineage>
        <taxon>Bacteria</taxon>
        <taxon>Bacillati</taxon>
        <taxon>Bacillota</taxon>
        <taxon>Bacilli</taxon>
        <taxon>Bacillales</taxon>
        <taxon>Bacillaceae</taxon>
        <taxon>Bacillus</taxon>
        <taxon>Bacillus cereus group</taxon>
    </lineage>
</organism>
<comment type="caution">
    <text evidence="1">The sequence shown here is derived from an EMBL/GenBank/DDBJ whole genome shotgun (WGS) entry which is preliminary data.</text>
</comment>
<accession>A0ABD5I254</accession>
<protein>
    <submittedName>
        <fullName evidence="1">Uncharacterized protein</fullName>
    </submittedName>
</protein>
<dbReference type="EMBL" id="JAWQCK010000007">
    <property type="protein sequence ID" value="MDW9211290.1"/>
    <property type="molecule type" value="Genomic_DNA"/>
</dbReference>
<proteinExistence type="predicted"/>